<keyword evidence="7" id="KW-0496">Mitochondrion</keyword>
<evidence type="ECO:0000256" key="1">
    <source>
        <dbReference type="ARBA" id="ARBA00004443"/>
    </source>
</evidence>
<dbReference type="Proteomes" id="UP000280598">
    <property type="component" value="Unassembled WGS sequence"/>
</dbReference>
<feature type="compositionally biased region" description="Polar residues" evidence="10">
    <location>
        <begin position="171"/>
        <end position="181"/>
    </location>
</feature>
<proteinExistence type="inferred from homology"/>
<reference evidence="13 14" key="1">
    <citation type="journal article" date="2018" name="BMC Genomics">
        <title>Genomic evidence for intraspecific hybridization in a clonal and extremely halotolerant yeast.</title>
        <authorList>
            <person name="Gostincar C."/>
            <person name="Stajich J.E."/>
            <person name="Zupancic J."/>
            <person name="Zalar P."/>
            <person name="Gunde-Cimerman N."/>
        </authorList>
    </citation>
    <scope>NUCLEOTIDE SEQUENCE [LARGE SCALE GENOMIC DNA]</scope>
    <source>
        <strain evidence="12 14">EXF-120</strain>
        <strain evidence="11 13">EXF-562</strain>
    </source>
</reference>
<evidence type="ECO:0000256" key="10">
    <source>
        <dbReference type="SAM" id="MobiDB-lite"/>
    </source>
</evidence>
<evidence type="ECO:0000256" key="4">
    <source>
        <dbReference type="ARBA" id="ARBA00022660"/>
    </source>
</evidence>
<dbReference type="VEuPathDB" id="FungiDB:BTJ68_04681"/>
<evidence type="ECO:0000256" key="8">
    <source>
        <dbReference type="ARBA" id="ARBA00023136"/>
    </source>
</evidence>
<evidence type="ECO:0000256" key="9">
    <source>
        <dbReference type="ARBA" id="ARBA00031684"/>
    </source>
</evidence>
<evidence type="ECO:0000313" key="13">
    <source>
        <dbReference type="Proteomes" id="UP000280598"/>
    </source>
</evidence>
<comment type="caution">
    <text evidence="12">The sequence shown here is derived from an EMBL/GenBank/DDBJ whole genome shotgun (WGS) entry which is preliminary data.</text>
</comment>
<dbReference type="SUPFAM" id="SSF81524">
    <property type="entry name" value="14 kDa protein of cytochrome bc1 complex (Ubiquinol-cytochrome c reductase)"/>
    <property type="match status" value="2"/>
</dbReference>
<dbReference type="GO" id="GO:0006122">
    <property type="term" value="P:mitochondrial electron transport, ubiquinol to cytochrome c"/>
    <property type="evidence" value="ECO:0007669"/>
    <property type="project" value="InterPro"/>
</dbReference>
<gene>
    <name evidence="12" type="ORF">D0859_03413</name>
    <name evidence="11" type="ORF">D0860_01665</name>
</gene>
<dbReference type="InterPro" id="IPR003197">
    <property type="entry name" value="QCR7"/>
</dbReference>
<dbReference type="Proteomes" id="UP000281677">
    <property type="component" value="Unassembled WGS sequence"/>
</dbReference>
<dbReference type="OrthoDB" id="425749at2759"/>
<dbReference type="GO" id="GO:0045275">
    <property type="term" value="C:respiratory chain complex III"/>
    <property type="evidence" value="ECO:0007669"/>
    <property type="project" value="InterPro"/>
</dbReference>
<organism evidence="12 14">
    <name type="scientific">Hortaea werneckii</name>
    <name type="common">Black yeast</name>
    <name type="synonym">Cladosporium werneckii</name>
    <dbReference type="NCBI Taxonomy" id="91943"/>
    <lineage>
        <taxon>Eukaryota</taxon>
        <taxon>Fungi</taxon>
        <taxon>Dikarya</taxon>
        <taxon>Ascomycota</taxon>
        <taxon>Pezizomycotina</taxon>
        <taxon>Dothideomycetes</taxon>
        <taxon>Dothideomycetidae</taxon>
        <taxon>Mycosphaerellales</taxon>
        <taxon>Teratosphaeriaceae</taxon>
        <taxon>Hortaea</taxon>
    </lineage>
</organism>
<keyword evidence="5" id="KW-0999">Mitochondrion inner membrane</keyword>
<evidence type="ECO:0000256" key="3">
    <source>
        <dbReference type="ARBA" id="ARBA00022448"/>
    </source>
</evidence>
<feature type="region of interest" description="Disordered" evidence="10">
    <location>
        <begin position="162"/>
        <end position="181"/>
    </location>
</feature>
<dbReference type="AlphaFoldDB" id="A0A3M7J3T8"/>
<dbReference type="PANTHER" id="PTHR12022">
    <property type="entry name" value="UBIQUINOL-CYTOCHROME C REDUCTASE COMPLEX 14 KD PROTEIN"/>
    <property type="match status" value="1"/>
</dbReference>
<evidence type="ECO:0000313" key="14">
    <source>
        <dbReference type="Proteomes" id="UP000281677"/>
    </source>
</evidence>
<evidence type="ECO:0000256" key="5">
    <source>
        <dbReference type="ARBA" id="ARBA00022792"/>
    </source>
</evidence>
<dbReference type="InterPro" id="IPR036544">
    <property type="entry name" value="QCR7_sf"/>
</dbReference>
<keyword evidence="6" id="KW-0249">Electron transport</keyword>
<dbReference type="Gene3D" id="1.10.1090.10">
    <property type="entry name" value="Cytochrome b-c1 complex subunit 7"/>
    <property type="match status" value="1"/>
</dbReference>
<dbReference type="GO" id="GO:0005743">
    <property type="term" value="C:mitochondrial inner membrane"/>
    <property type="evidence" value="ECO:0007669"/>
    <property type="project" value="UniProtKB-SubCell"/>
</dbReference>
<accession>A0A3M7J3T8</accession>
<dbReference type="EMBL" id="QWIT01000069">
    <property type="protein sequence ID" value="RMZ32445.1"/>
    <property type="molecule type" value="Genomic_DNA"/>
</dbReference>
<evidence type="ECO:0000256" key="6">
    <source>
        <dbReference type="ARBA" id="ARBA00022982"/>
    </source>
</evidence>
<protein>
    <recommendedName>
        <fullName evidence="9">Complex III subunit 7</fullName>
    </recommendedName>
</protein>
<keyword evidence="3" id="KW-0813">Transport</keyword>
<dbReference type="EMBL" id="QWIS01000020">
    <property type="protein sequence ID" value="RMZ15351.1"/>
    <property type="molecule type" value="Genomic_DNA"/>
</dbReference>
<comment type="subcellular location">
    <subcellularLocation>
        <location evidence="1">Mitochondrion inner membrane</location>
        <topology evidence="1">Peripheral membrane protein</topology>
        <orientation evidence="1">Matrix side</orientation>
    </subcellularLocation>
</comment>
<keyword evidence="8" id="KW-0472">Membrane</keyword>
<dbReference type="PANTHER" id="PTHR12022:SF0">
    <property type="entry name" value="CYTOCHROME B-C1 COMPLEX SUBUNIT 7"/>
    <property type="match status" value="1"/>
</dbReference>
<evidence type="ECO:0000313" key="12">
    <source>
        <dbReference type="EMBL" id="RMZ32445.1"/>
    </source>
</evidence>
<keyword evidence="4" id="KW-0679">Respiratory chain</keyword>
<evidence type="ECO:0000256" key="2">
    <source>
        <dbReference type="ARBA" id="ARBA00008554"/>
    </source>
</evidence>
<evidence type="ECO:0000256" key="7">
    <source>
        <dbReference type="ARBA" id="ARBA00023128"/>
    </source>
</evidence>
<comment type="similarity">
    <text evidence="2">Belongs to the UQCRB/QCR7 family.</text>
</comment>
<sequence length="181" mass="21074">MSYPSLAPYIMKRPWLMRWMRPLSEWYFDNAGYRKLGLRGEGPERTFEDSADPWWRDSADDLIPEEDEIVQQALKRLSPKEAYDRVFRMRRAFQLLPKTEWTKTNDVSISASAGPLKSSLAMRGDFRITTADIPSQDYPYLSPIIREITAEQTEREDLESMIINKRKATPKGSSPNIESKH</sequence>
<dbReference type="Pfam" id="PF02271">
    <property type="entry name" value="UCR_14kD"/>
    <property type="match status" value="1"/>
</dbReference>
<evidence type="ECO:0000313" key="11">
    <source>
        <dbReference type="EMBL" id="RMZ15351.1"/>
    </source>
</evidence>
<name>A0A3M7J3T8_HORWE</name>